<sequence length="258" mass="29586">MWFLVIAAFILWLIVRKKNKKEKPVSLPTNNSAMLEQHVRFYQKLTPEQKKSFAKRVQDFLGRTAITGVGTTVTDLDRMLVAASAIIPIFAFPDWRYNNIDEVLLYPDRFNEGYEQAGENDRNILGMVGSGAMNRQMILSQPALRSGFEYNDGHNTGIHEFVHLLDKADGAVDGIPEYLLQNPYIIPWVNQMHEEIIKIRSMHSDIDLYGGTNDAEFFAVIAEYFFEKPEQLEIHHPKLYSLLEGMFRTQSVFSPPGE</sequence>
<dbReference type="EMBL" id="QKTW01000026">
    <property type="protein sequence ID" value="PZF71218.1"/>
    <property type="molecule type" value="Genomic_DNA"/>
</dbReference>
<dbReference type="GO" id="GO:0005829">
    <property type="term" value="C:cytosol"/>
    <property type="evidence" value="ECO:0007669"/>
    <property type="project" value="TreeGrafter"/>
</dbReference>
<gene>
    <name evidence="1" type="ORF">DN068_19795</name>
</gene>
<dbReference type="PANTHER" id="PTHR30164:SF2">
    <property type="entry name" value="PROTEIN MTFA"/>
    <property type="match status" value="1"/>
</dbReference>
<dbReference type="GO" id="GO:0004177">
    <property type="term" value="F:aminopeptidase activity"/>
    <property type="evidence" value="ECO:0007669"/>
    <property type="project" value="TreeGrafter"/>
</dbReference>
<dbReference type="OrthoDB" id="9786424at2"/>
<reference evidence="1 2" key="1">
    <citation type="submission" date="2018-06" db="EMBL/GenBank/DDBJ databases">
        <title>Mucibacter soli gen. nov., sp. nov., a new member of the family Chitinophagaceae producing mucin.</title>
        <authorList>
            <person name="Kim M.-K."/>
            <person name="Park S."/>
            <person name="Kim T.-S."/>
            <person name="Joung Y."/>
            <person name="Han J.-H."/>
            <person name="Kim S.B."/>
        </authorList>
    </citation>
    <scope>NUCLEOTIDE SEQUENCE [LARGE SCALE GENOMIC DNA]</scope>
    <source>
        <strain evidence="1 2">R1-15</strain>
    </source>
</reference>
<dbReference type="Gene3D" id="1.10.472.150">
    <property type="entry name" value="Glucose-regulated metallo-peptidase M90, N-terminal domain"/>
    <property type="match status" value="1"/>
</dbReference>
<dbReference type="GO" id="GO:0008237">
    <property type="term" value="F:metallopeptidase activity"/>
    <property type="evidence" value="ECO:0007669"/>
    <property type="project" value="InterPro"/>
</dbReference>
<dbReference type="Pfam" id="PF06167">
    <property type="entry name" value="Peptidase_M90"/>
    <property type="match status" value="1"/>
</dbReference>
<dbReference type="InterPro" id="IPR010384">
    <property type="entry name" value="MtfA_fam"/>
</dbReference>
<dbReference type="SUPFAM" id="SSF55486">
    <property type="entry name" value="Metalloproteases ('zincins'), catalytic domain"/>
    <property type="match status" value="1"/>
</dbReference>
<dbReference type="RefSeq" id="WP_111000686.1">
    <property type="nucleotide sequence ID" value="NZ_QKTW01000026.1"/>
</dbReference>
<dbReference type="CDD" id="cd20169">
    <property type="entry name" value="Peptidase_M90_mtfA"/>
    <property type="match status" value="1"/>
</dbReference>
<keyword evidence="2" id="KW-1185">Reference proteome</keyword>
<dbReference type="Gene3D" id="3.40.390.10">
    <property type="entry name" value="Collagenase (Catalytic Domain)"/>
    <property type="match status" value="1"/>
</dbReference>
<organism evidence="1 2">
    <name type="scientific">Taibaiella soli</name>
    <dbReference type="NCBI Taxonomy" id="1649169"/>
    <lineage>
        <taxon>Bacteria</taxon>
        <taxon>Pseudomonadati</taxon>
        <taxon>Bacteroidota</taxon>
        <taxon>Chitinophagia</taxon>
        <taxon>Chitinophagales</taxon>
        <taxon>Chitinophagaceae</taxon>
        <taxon>Taibaiella</taxon>
    </lineage>
</organism>
<dbReference type="PANTHER" id="PTHR30164">
    <property type="entry name" value="MTFA PEPTIDASE"/>
    <property type="match status" value="1"/>
</dbReference>
<protein>
    <submittedName>
        <fullName evidence="1">Peptidase</fullName>
    </submittedName>
</protein>
<dbReference type="InterPro" id="IPR024079">
    <property type="entry name" value="MetalloPept_cat_dom_sf"/>
</dbReference>
<dbReference type="Proteomes" id="UP000248745">
    <property type="component" value="Unassembled WGS sequence"/>
</dbReference>
<accession>A0A2W2AU32</accession>
<evidence type="ECO:0000313" key="2">
    <source>
        <dbReference type="Proteomes" id="UP000248745"/>
    </source>
</evidence>
<dbReference type="AlphaFoldDB" id="A0A2W2AU32"/>
<proteinExistence type="predicted"/>
<name>A0A2W2AU32_9BACT</name>
<comment type="caution">
    <text evidence="1">The sequence shown here is derived from an EMBL/GenBank/DDBJ whole genome shotgun (WGS) entry which is preliminary data.</text>
</comment>
<evidence type="ECO:0000313" key="1">
    <source>
        <dbReference type="EMBL" id="PZF71218.1"/>
    </source>
</evidence>
<dbReference type="InterPro" id="IPR042252">
    <property type="entry name" value="MtfA_N"/>
</dbReference>